<evidence type="ECO:0000259" key="1">
    <source>
        <dbReference type="Pfam" id="PF00144"/>
    </source>
</evidence>
<dbReference type="SUPFAM" id="SSF56601">
    <property type="entry name" value="beta-lactamase/transpeptidase-like"/>
    <property type="match status" value="1"/>
</dbReference>
<organism evidence="2 3">
    <name type="scientific">Polaribacter filamentus</name>
    <dbReference type="NCBI Taxonomy" id="53483"/>
    <lineage>
        <taxon>Bacteria</taxon>
        <taxon>Pseudomonadati</taxon>
        <taxon>Bacteroidota</taxon>
        <taxon>Flavobacteriia</taxon>
        <taxon>Flavobacteriales</taxon>
        <taxon>Flavobacteriaceae</taxon>
    </lineage>
</organism>
<dbReference type="GO" id="GO:0016787">
    <property type="term" value="F:hydrolase activity"/>
    <property type="evidence" value="ECO:0007669"/>
    <property type="project" value="UniProtKB-KW"/>
</dbReference>
<keyword evidence="3" id="KW-1185">Reference proteome</keyword>
<dbReference type="PANTHER" id="PTHR46825">
    <property type="entry name" value="D-ALANYL-D-ALANINE-CARBOXYPEPTIDASE/ENDOPEPTIDASE AMPH"/>
    <property type="match status" value="1"/>
</dbReference>
<reference evidence="2 3" key="1">
    <citation type="submission" date="2016-11" db="EMBL/GenBank/DDBJ databases">
        <title>Trade-off between light-utilization and light-protection in marine flavobacteria.</title>
        <authorList>
            <person name="Kumagai Y."/>
        </authorList>
    </citation>
    <scope>NUCLEOTIDE SEQUENCE [LARGE SCALE GENOMIC DNA]</scope>
    <source>
        <strain evidence="2 3">ATCC 700397</strain>
    </source>
</reference>
<evidence type="ECO:0000313" key="3">
    <source>
        <dbReference type="Proteomes" id="UP000239522"/>
    </source>
</evidence>
<comment type="caution">
    <text evidence="2">The sequence shown here is derived from an EMBL/GenBank/DDBJ whole genome shotgun (WGS) entry which is preliminary data.</text>
</comment>
<dbReference type="AlphaFoldDB" id="A0A2S7KW28"/>
<dbReference type="OrthoDB" id="1357763at2"/>
<proteinExistence type="predicted"/>
<sequence>MKKAIYLKSLLIVITVLSLNSQSLIYSQNFESKIDSLLQEKYPPNVPGTTFLIAKKGKIIYKKAFGLSNLELNVRMKPDDVFEIGSMTKQFTAISILILVEKGKLNLDDEITKFIPDYPTNGHKITIHHLLTHTSGIRDFTRTQGLNDISKKDLTPSELINFFKNEPIDFIPGEQFKYNNSGYIILGYIIETITGQSYANFVEEQIFKKLEMTSSQYASHKKVIKNRASGYQNKEGYMNSREISFTLPYSSGSLMSTVDDMFKWQEAIKNNLLIIKETTEKAFTNYTLNNGEHIDYGYGWHIKTINNIRTFEHGGSIFGFKSMGVYLPNEDIYVIALNNCDCNSPTKITRELAEFAAKH</sequence>
<dbReference type="InterPro" id="IPR050491">
    <property type="entry name" value="AmpC-like"/>
</dbReference>
<dbReference type="Pfam" id="PF00144">
    <property type="entry name" value="Beta-lactamase"/>
    <property type="match status" value="1"/>
</dbReference>
<keyword evidence="2" id="KW-0378">Hydrolase</keyword>
<dbReference type="Proteomes" id="UP000239522">
    <property type="component" value="Unassembled WGS sequence"/>
</dbReference>
<gene>
    <name evidence="2" type="ORF">BST83_06580</name>
</gene>
<dbReference type="Gene3D" id="3.40.710.10">
    <property type="entry name" value="DD-peptidase/beta-lactamase superfamily"/>
    <property type="match status" value="1"/>
</dbReference>
<protein>
    <submittedName>
        <fullName evidence="2">Serine hydrolase</fullName>
    </submittedName>
</protein>
<dbReference type="InterPro" id="IPR012338">
    <property type="entry name" value="Beta-lactam/transpept-like"/>
</dbReference>
<feature type="domain" description="Beta-lactamase-related" evidence="1">
    <location>
        <begin position="45"/>
        <end position="342"/>
    </location>
</feature>
<evidence type="ECO:0000313" key="2">
    <source>
        <dbReference type="EMBL" id="PQB06854.1"/>
    </source>
</evidence>
<dbReference type="InterPro" id="IPR001466">
    <property type="entry name" value="Beta-lactam-related"/>
</dbReference>
<name>A0A2S7KW28_9FLAO</name>
<dbReference type="EMBL" id="MQUA01000013">
    <property type="protein sequence ID" value="PQB06854.1"/>
    <property type="molecule type" value="Genomic_DNA"/>
</dbReference>
<accession>A0A2S7KW28</accession>
<dbReference type="RefSeq" id="WP_104809096.1">
    <property type="nucleotide sequence ID" value="NZ_MQUA01000013.1"/>
</dbReference>
<dbReference type="PANTHER" id="PTHR46825:SF9">
    <property type="entry name" value="BETA-LACTAMASE-RELATED DOMAIN-CONTAINING PROTEIN"/>
    <property type="match status" value="1"/>
</dbReference>